<evidence type="ECO:0000313" key="1">
    <source>
        <dbReference type="EMBL" id="KPM31731.1"/>
    </source>
</evidence>
<reference evidence="1 2" key="1">
    <citation type="submission" date="2015-09" db="EMBL/GenBank/DDBJ databases">
        <title>Genome sequence of the marine flavobacterium Croceitalea dokdonensis DOKDO 023 that contains proton- and sodium-pumping rhodopsins.</title>
        <authorList>
            <person name="Kwon S.-K."/>
            <person name="Lee H.K."/>
            <person name="Kwak M.-J."/>
            <person name="Kim J.F."/>
        </authorList>
    </citation>
    <scope>NUCLEOTIDE SEQUENCE [LARGE SCALE GENOMIC DNA]</scope>
    <source>
        <strain evidence="1 2">DOKDO 023</strain>
    </source>
</reference>
<comment type="caution">
    <text evidence="1">The sequence shown here is derived from an EMBL/GenBank/DDBJ whole genome shotgun (WGS) entry which is preliminary data.</text>
</comment>
<accession>A0A0P7AIW5</accession>
<protein>
    <submittedName>
        <fullName evidence="1">Uncharacterized protein</fullName>
    </submittedName>
</protein>
<dbReference type="Proteomes" id="UP000050280">
    <property type="component" value="Unassembled WGS sequence"/>
</dbReference>
<name>A0A0P7AIW5_9FLAO</name>
<gene>
    <name evidence="1" type="ORF">I595_2226</name>
</gene>
<proteinExistence type="predicted"/>
<sequence>MELSTQIMKPILTTIVIFVFTALSFAQEVKLTNKTSDTIKESSTVDAIQKSTTKVEEDQMVRLYMFKNSRIKKELAFKTIRNKTKIA</sequence>
<keyword evidence="2" id="KW-1185">Reference proteome</keyword>
<evidence type="ECO:0000313" key="2">
    <source>
        <dbReference type="Proteomes" id="UP000050280"/>
    </source>
</evidence>
<organism evidence="1 2">
    <name type="scientific">Croceitalea dokdonensis DOKDO 023</name>
    <dbReference type="NCBI Taxonomy" id="1300341"/>
    <lineage>
        <taxon>Bacteria</taxon>
        <taxon>Pseudomonadati</taxon>
        <taxon>Bacteroidota</taxon>
        <taxon>Flavobacteriia</taxon>
        <taxon>Flavobacteriales</taxon>
        <taxon>Flavobacteriaceae</taxon>
        <taxon>Croceitalea</taxon>
    </lineage>
</organism>
<dbReference type="EMBL" id="LDJX01000004">
    <property type="protein sequence ID" value="KPM31731.1"/>
    <property type="molecule type" value="Genomic_DNA"/>
</dbReference>
<dbReference type="AlphaFoldDB" id="A0A0P7AIW5"/>